<feature type="compositionally biased region" description="Pro residues" evidence="1">
    <location>
        <begin position="253"/>
        <end position="263"/>
    </location>
</feature>
<gene>
    <name evidence="2" type="ORF">AVDCRST_MAG05-704</name>
</gene>
<feature type="compositionally biased region" description="Basic residues" evidence="1">
    <location>
        <begin position="189"/>
        <end position="202"/>
    </location>
</feature>
<feature type="non-terminal residue" evidence="2">
    <location>
        <position position="1"/>
    </location>
</feature>
<feature type="compositionally biased region" description="Basic and acidic residues" evidence="1">
    <location>
        <begin position="131"/>
        <end position="152"/>
    </location>
</feature>
<dbReference type="EC" id="3.4.21.-" evidence="2"/>
<organism evidence="2">
    <name type="scientific">uncultured Rubrobacteraceae bacterium</name>
    <dbReference type="NCBI Taxonomy" id="349277"/>
    <lineage>
        <taxon>Bacteria</taxon>
        <taxon>Bacillati</taxon>
        <taxon>Actinomycetota</taxon>
        <taxon>Rubrobacteria</taxon>
        <taxon>Rubrobacterales</taxon>
        <taxon>Rubrobacteraceae</taxon>
        <taxon>environmental samples</taxon>
    </lineage>
</organism>
<evidence type="ECO:0000313" key="2">
    <source>
        <dbReference type="EMBL" id="CAA9473034.1"/>
    </source>
</evidence>
<accession>A0A6J4RGH3</accession>
<dbReference type="AlphaFoldDB" id="A0A6J4RGH3"/>
<keyword evidence="2" id="KW-0378">Hydrolase</keyword>
<proteinExistence type="predicted"/>
<feature type="compositionally biased region" description="Basic residues" evidence="1">
    <location>
        <begin position="241"/>
        <end position="250"/>
    </location>
</feature>
<feature type="compositionally biased region" description="Basic residues" evidence="1">
    <location>
        <begin position="25"/>
        <end position="36"/>
    </location>
</feature>
<feature type="region of interest" description="Disordered" evidence="1">
    <location>
        <begin position="1"/>
        <end position="281"/>
    </location>
</feature>
<sequence>ELQRKRLLPRPQQTGGTLGEPRGGERRHHRPPRAPPRRPAGVPARQPLHLRQAPASVRAHQGPQVRERPAPRLQRHPLRPDPPASPGVGRLLAERDAAQAIKKLGDQGHPLRQLGALPHERYRPPPTAPEHAPRPQERPRPPQRERPHHPEDGEAAPTPRARDPCPGHRGLQLPPRHPHLRELRERGLQRHLPRRRQHRRRPGEHLPRLPGTRVPRPQPEERPEAHRLGPAKRSLQPPPRRLPRHPRRRDRPPPLPERPPPRPGATGPHRPSPRTPNNADL</sequence>
<feature type="compositionally biased region" description="Basic and acidic residues" evidence="1">
    <location>
        <begin position="218"/>
        <end position="227"/>
    </location>
</feature>
<evidence type="ECO:0000256" key="1">
    <source>
        <dbReference type="SAM" id="MobiDB-lite"/>
    </source>
</evidence>
<name>A0A6J4RGH3_9ACTN</name>
<dbReference type="EMBL" id="CADCVM010000082">
    <property type="protein sequence ID" value="CAA9473034.1"/>
    <property type="molecule type" value="Genomic_DNA"/>
</dbReference>
<feature type="non-terminal residue" evidence="2">
    <location>
        <position position="281"/>
    </location>
</feature>
<dbReference type="GO" id="GO:0016787">
    <property type="term" value="F:hydrolase activity"/>
    <property type="evidence" value="ECO:0007669"/>
    <property type="project" value="UniProtKB-KW"/>
</dbReference>
<protein>
    <submittedName>
        <fullName evidence="2">Bacillopeptidase F</fullName>
        <ecNumber evidence="2">3.4.21.-</ecNumber>
    </submittedName>
</protein>
<reference evidence="2" key="1">
    <citation type="submission" date="2020-02" db="EMBL/GenBank/DDBJ databases">
        <authorList>
            <person name="Meier V. D."/>
        </authorList>
    </citation>
    <scope>NUCLEOTIDE SEQUENCE</scope>
    <source>
        <strain evidence="2">AVDCRST_MAG05</strain>
    </source>
</reference>